<feature type="domain" description="Transglutaminase-like" evidence="3">
    <location>
        <begin position="419"/>
        <end position="525"/>
    </location>
</feature>
<evidence type="ECO:0000313" key="5">
    <source>
        <dbReference type="EMBL" id="CUR58911.1"/>
    </source>
</evidence>
<evidence type="ECO:0008006" key="6">
    <source>
        <dbReference type="Google" id="ProtNLM"/>
    </source>
</evidence>
<feature type="transmembrane region" description="Helical" evidence="2">
    <location>
        <begin position="586"/>
        <end position="608"/>
    </location>
</feature>
<dbReference type="Pfam" id="PF11992">
    <property type="entry name" value="TgpA_N"/>
    <property type="match status" value="1"/>
</dbReference>
<evidence type="ECO:0000256" key="2">
    <source>
        <dbReference type="SAM" id="Phobius"/>
    </source>
</evidence>
<dbReference type="EMBL" id="CZKB01000008">
    <property type="protein sequence ID" value="CUR58911.1"/>
    <property type="molecule type" value="Genomic_DNA"/>
</dbReference>
<organism evidence="5">
    <name type="scientific">metagenome</name>
    <dbReference type="NCBI Taxonomy" id="256318"/>
    <lineage>
        <taxon>unclassified sequences</taxon>
        <taxon>metagenomes</taxon>
    </lineage>
</organism>
<evidence type="ECO:0000259" key="4">
    <source>
        <dbReference type="Pfam" id="PF11992"/>
    </source>
</evidence>
<keyword evidence="2" id="KW-1133">Transmembrane helix</keyword>
<gene>
    <name evidence="5" type="ORF">NOCA1160121</name>
</gene>
<dbReference type="AlphaFoldDB" id="A0A2P2CA92"/>
<feature type="transmembrane region" description="Helical" evidence="2">
    <location>
        <begin position="12"/>
        <end position="32"/>
    </location>
</feature>
<feature type="transmembrane region" description="Helical" evidence="2">
    <location>
        <begin position="174"/>
        <end position="193"/>
    </location>
</feature>
<feature type="transmembrane region" description="Helical" evidence="2">
    <location>
        <begin position="205"/>
        <end position="228"/>
    </location>
</feature>
<protein>
    <recommendedName>
        <fullName evidence="6">Transglutaminase-like domain-containing protein</fullName>
    </recommendedName>
</protein>
<feature type="transmembrane region" description="Helical" evidence="2">
    <location>
        <begin position="63"/>
        <end position="83"/>
    </location>
</feature>
<sequence>MIARGPSRGGAVVDSLVVLGTIALILTMLNESFWSRDYLVAGLVPVVFLLGLAWVTRRLQDGMWVYFLVALVAFAPLGAWAALRRPGPWILPTVDTMSRVLGETWLAPGIFVSTLPPVEASGTLMLLPYAIGFGTALPAAWLALGTRRPMAPVIPLVAGLAATIPVAVLIPDYYILRGAGLTVVLVTWAAARTRRVESLVGRRRVNLLGTVAAVLVVALVSGAVSFLVPDNDQTDRVRLRPTGGGNVASVAADTVVPPVTGRAELFRVTGVPLGARVRFAALDVYDGKAWVPGEESPGAGPAGTFQRLGPEITPVHSGPEVAVRVRIRPGYASDWLPMLGELTSLELDYTDGRTQLEDVRYNQATSSAVVLGGVDPRDDYTFTSVLTPDEFGSDDETMAPADDQRQPAGAFLDQFLEPFDRSGLEPLQRVLLMARYLRLNGSVRLTGTSSQDPVDLGLRLIGADRMVATPFQYSAVTALAASRLGVPARVVVGAEPGKRGIVGQGDVLSWVELQFADGTWRTLEPDRYTGVHPFAEDEVDDDRLGAAGWVDKELKAGNSEIKIPKGADIELAPDAVIEEQTDPWRVVGLGLAGLLGAALLALLLVPLGKVLRRARRRRTSSWSAPYVNGWQEVLDAARDRGTPVPDTWSRVTQATRLGIGLDLARQADAAVFAASPADAADGHEFWDTCMDLRRQLVREVDVRHRLWSYLNPASLLAGWARNRSRDDSVARQVGDEDGGARRQQPAGA</sequence>
<feature type="transmembrane region" description="Helical" evidence="2">
    <location>
        <begin position="126"/>
        <end position="144"/>
    </location>
</feature>
<feature type="transmembrane region" description="Helical" evidence="2">
    <location>
        <begin position="38"/>
        <end position="56"/>
    </location>
</feature>
<keyword evidence="2" id="KW-0812">Transmembrane</keyword>
<reference evidence="5" key="1">
    <citation type="submission" date="2015-08" db="EMBL/GenBank/DDBJ databases">
        <authorList>
            <person name="Babu N.S."/>
            <person name="Beckwith C.J."/>
            <person name="Beseler K.G."/>
            <person name="Brison A."/>
            <person name="Carone J.V."/>
            <person name="Caskin T.P."/>
            <person name="Diamond M."/>
            <person name="Durham M.E."/>
            <person name="Foxe J.M."/>
            <person name="Go M."/>
            <person name="Henderson B.A."/>
            <person name="Jones I.B."/>
            <person name="McGettigan J.A."/>
            <person name="Micheletti S.J."/>
            <person name="Nasrallah M.E."/>
            <person name="Ortiz D."/>
            <person name="Piller C.R."/>
            <person name="Privatt S.R."/>
            <person name="Schneider S.L."/>
            <person name="Sharp S."/>
            <person name="Smith T.C."/>
            <person name="Stanton J.D."/>
            <person name="Ullery H.E."/>
            <person name="Wilson R.J."/>
            <person name="Serrano M.G."/>
            <person name="Buck G."/>
            <person name="Lee V."/>
            <person name="Wang Y."/>
            <person name="Carvalho R."/>
            <person name="Voegtly L."/>
            <person name="Shi R."/>
            <person name="Duckworth R."/>
            <person name="Johnson A."/>
            <person name="Loviza R."/>
            <person name="Walstead R."/>
            <person name="Shah Z."/>
            <person name="Kiflezghi M."/>
            <person name="Wade K."/>
            <person name="Ball S.L."/>
            <person name="Bradley K.W."/>
            <person name="Asai D.J."/>
            <person name="Bowman C.A."/>
            <person name="Russell D.A."/>
            <person name="Pope W.H."/>
            <person name="Jacobs-Sera D."/>
            <person name="Hendrix R.W."/>
            <person name="Hatfull G.F."/>
        </authorList>
    </citation>
    <scope>NUCLEOTIDE SEQUENCE</scope>
</reference>
<keyword evidence="2" id="KW-0472">Membrane</keyword>
<name>A0A2P2CA92_9ZZZZ</name>
<proteinExistence type="predicted"/>
<dbReference type="Pfam" id="PF01841">
    <property type="entry name" value="Transglut_core"/>
    <property type="match status" value="1"/>
</dbReference>
<dbReference type="InterPro" id="IPR021878">
    <property type="entry name" value="TgpA_N"/>
</dbReference>
<accession>A0A2P2CA92</accession>
<evidence type="ECO:0000259" key="3">
    <source>
        <dbReference type="Pfam" id="PF01841"/>
    </source>
</evidence>
<dbReference type="InterPro" id="IPR002931">
    <property type="entry name" value="Transglutaminase-like"/>
</dbReference>
<feature type="transmembrane region" description="Helical" evidence="2">
    <location>
        <begin position="151"/>
        <end position="168"/>
    </location>
</feature>
<feature type="region of interest" description="Disordered" evidence="1">
    <location>
        <begin position="726"/>
        <end position="748"/>
    </location>
</feature>
<feature type="domain" description="Protein-glutamine gamma-glutamyltransferase TgpA N-terminal" evidence="4">
    <location>
        <begin position="37"/>
        <end position="387"/>
    </location>
</feature>
<evidence type="ECO:0000256" key="1">
    <source>
        <dbReference type="SAM" id="MobiDB-lite"/>
    </source>
</evidence>